<comment type="subunit">
    <text evidence="6">Part of the 50S ribosomal subunit. Contacts protein L29, and trigger factor when it is bound to the ribosome.</text>
</comment>
<comment type="similarity">
    <text evidence="1 6">Belongs to the universal ribosomal protein uL23 family.</text>
</comment>
<evidence type="ECO:0000256" key="5">
    <source>
        <dbReference type="ARBA" id="ARBA00023274"/>
    </source>
</evidence>
<keyword evidence="4 6" id="KW-0689">Ribosomal protein</keyword>
<dbReference type="GO" id="GO:0019843">
    <property type="term" value="F:rRNA binding"/>
    <property type="evidence" value="ECO:0007669"/>
    <property type="project" value="UniProtKB-UniRule"/>
</dbReference>
<proteinExistence type="inferred from homology"/>
<reference evidence="7 8" key="1">
    <citation type="submission" date="2011-01" db="EMBL/GenBank/DDBJ databases">
        <authorList>
            <person name="Weinstock G."/>
            <person name="Sodergren E."/>
            <person name="Clifton S."/>
            <person name="Fulton L."/>
            <person name="Fulton B."/>
            <person name="Courtney L."/>
            <person name="Fronick C."/>
            <person name="Harrison M."/>
            <person name="Strong C."/>
            <person name="Farmer C."/>
            <person name="Delahaunty K."/>
            <person name="Markovic C."/>
            <person name="Hall O."/>
            <person name="Minx P."/>
            <person name="Tomlinson C."/>
            <person name="Mitreva M."/>
            <person name="Hou S."/>
            <person name="Chen J."/>
            <person name="Wollam A."/>
            <person name="Pepin K.H."/>
            <person name="Johnson M."/>
            <person name="Bhonagiri V."/>
            <person name="Zhang X."/>
            <person name="Suruliraj S."/>
            <person name="Warren W."/>
            <person name="Chinwalla A."/>
            <person name="Mardis E.R."/>
            <person name="Wilson R.K."/>
        </authorList>
    </citation>
    <scope>NUCLEOTIDE SEQUENCE [LARGE SCALE GENOMIC DNA]</scope>
    <source>
        <strain evidence="8">DSM 22608 / JCM 16073 / KCTC 15190 / YIT 12066</strain>
    </source>
</reference>
<dbReference type="GO" id="GO:1990904">
    <property type="term" value="C:ribonucleoprotein complex"/>
    <property type="evidence" value="ECO:0007669"/>
    <property type="project" value="UniProtKB-KW"/>
</dbReference>
<comment type="function">
    <text evidence="6">One of the early assembly proteins it binds 23S rRNA. One of the proteins that surrounds the polypeptide exit tunnel on the outside of the ribosome. Forms the main docking site for trigger factor binding to the ribosome.</text>
</comment>
<accession>E8LN71</accession>
<dbReference type="Proteomes" id="UP000018458">
    <property type="component" value="Unassembled WGS sequence"/>
</dbReference>
<dbReference type="GO" id="GO:0005840">
    <property type="term" value="C:ribosome"/>
    <property type="evidence" value="ECO:0007669"/>
    <property type="project" value="UniProtKB-KW"/>
</dbReference>
<dbReference type="InterPro" id="IPR013025">
    <property type="entry name" value="Ribosomal_uL23-like"/>
</dbReference>
<evidence type="ECO:0000313" key="8">
    <source>
        <dbReference type="Proteomes" id="UP000018458"/>
    </source>
</evidence>
<name>E8LN71_SUCHY</name>
<dbReference type="AlphaFoldDB" id="E8LN71"/>
<dbReference type="STRING" id="762983.HMPREF9444_02225"/>
<dbReference type="SUPFAM" id="SSF54189">
    <property type="entry name" value="Ribosomal proteins S24e, L23 and L15e"/>
    <property type="match status" value="1"/>
</dbReference>
<evidence type="ECO:0000256" key="1">
    <source>
        <dbReference type="ARBA" id="ARBA00006700"/>
    </source>
</evidence>
<organism evidence="7 8">
    <name type="scientific">Succinatimonas hippei (strain DSM 22608 / JCM 16073 / KCTC 15190 / YIT 12066)</name>
    <dbReference type="NCBI Taxonomy" id="762983"/>
    <lineage>
        <taxon>Bacteria</taxon>
        <taxon>Pseudomonadati</taxon>
        <taxon>Pseudomonadota</taxon>
        <taxon>Gammaproteobacteria</taxon>
        <taxon>Aeromonadales</taxon>
        <taxon>Succinivibrionaceae</taxon>
        <taxon>Succinatimonas</taxon>
    </lineage>
</organism>
<protein>
    <recommendedName>
        <fullName evidence="6">Large ribosomal subunit protein uL23</fullName>
    </recommendedName>
</protein>
<dbReference type="PANTHER" id="PTHR11620">
    <property type="entry name" value="60S RIBOSOMAL PROTEIN L23A"/>
    <property type="match status" value="1"/>
</dbReference>
<dbReference type="GO" id="GO:0003735">
    <property type="term" value="F:structural constituent of ribosome"/>
    <property type="evidence" value="ECO:0007669"/>
    <property type="project" value="InterPro"/>
</dbReference>
<dbReference type="Pfam" id="PF00276">
    <property type="entry name" value="Ribosomal_L23"/>
    <property type="match status" value="1"/>
</dbReference>
<evidence type="ECO:0000256" key="3">
    <source>
        <dbReference type="ARBA" id="ARBA00022884"/>
    </source>
</evidence>
<keyword evidence="8" id="KW-1185">Reference proteome</keyword>
<dbReference type="InterPro" id="IPR012678">
    <property type="entry name" value="Ribosomal_uL23/eL15/eS24_sf"/>
</dbReference>
<keyword evidence="5 6" id="KW-0687">Ribonucleoprotein</keyword>
<dbReference type="NCBIfam" id="NF004363">
    <property type="entry name" value="PRK05738.2-4"/>
    <property type="match status" value="1"/>
</dbReference>
<evidence type="ECO:0000256" key="6">
    <source>
        <dbReference type="HAMAP-Rule" id="MF_01369"/>
    </source>
</evidence>
<dbReference type="Gene3D" id="3.30.70.330">
    <property type="match status" value="1"/>
</dbReference>
<dbReference type="eggNOG" id="COG0089">
    <property type="taxonomic scope" value="Bacteria"/>
</dbReference>
<dbReference type="EMBL" id="AEVO01000159">
    <property type="protein sequence ID" value="EFY06019.1"/>
    <property type="molecule type" value="Genomic_DNA"/>
</dbReference>
<evidence type="ECO:0000313" key="7">
    <source>
        <dbReference type="EMBL" id="EFY06019.1"/>
    </source>
</evidence>
<sequence>MMFNEARIMEVLSAPVVSEKATMLAEKGNTVVFKVLPNANKKEIKAAVENIFNVKVKAVRTLNMQGKSRRTVHGIGRRSDWKKAYVTLMPDQNIDLTAAPAEKESK</sequence>
<comment type="caution">
    <text evidence="7">The sequence shown here is derived from an EMBL/GenBank/DDBJ whole genome shotgun (WGS) entry which is preliminary data.</text>
</comment>
<evidence type="ECO:0000256" key="4">
    <source>
        <dbReference type="ARBA" id="ARBA00022980"/>
    </source>
</evidence>
<dbReference type="GO" id="GO:0006412">
    <property type="term" value="P:translation"/>
    <property type="evidence" value="ECO:0007669"/>
    <property type="project" value="UniProtKB-UniRule"/>
</dbReference>
<gene>
    <name evidence="6 7" type="primary">rplW</name>
    <name evidence="7" type="ORF">HMPREF9444_02225</name>
</gene>
<dbReference type="FunFam" id="3.30.70.330:FF:000001">
    <property type="entry name" value="50S ribosomal protein L23"/>
    <property type="match status" value="1"/>
</dbReference>
<keyword evidence="2 6" id="KW-0699">rRNA-binding</keyword>
<dbReference type="HOGENOM" id="CLU_037562_3_1_6"/>
<dbReference type="HAMAP" id="MF_01369_B">
    <property type="entry name" value="Ribosomal_uL23_B"/>
    <property type="match status" value="1"/>
</dbReference>
<keyword evidence="3 6" id="KW-0694">RNA-binding</keyword>
<dbReference type="NCBIfam" id="NF004359">
    <property type="entry name" value="PRK05738.1-3"/>
    <property type="match status" value="1"/>
</dbReference>
<dbReference type="InterPro" id="IPR012677">
    <property type="entry name" value="Nucleotide-bd_a/b_plait_sf"/>
</dbReference>
<evidence type="ECO:0000256" key="2">
    <source>
        <dbReference type="ARBA" id="ARBA00022730"/>
    </source>
</evidence>